<name>A0A6P6VX61_COFAR</name>
<dbReference type="GO" id="GO:0006511">
    <property type="term" value="P:ubiquitin-dependent protein catabolic process"/>
    <property type="evidence" value="ECO:0007669"/>
    <property type="project" value="InterPro"/>
</dbReference>
<evidence type="ECO:0000256" key="1">
    <source>
        <dbReference type="ARBA" id="ARBA00006019"/>
    </source>
</evidence>
<evidence type="ECO:0000313" key="3">
    <source>
        <dbReference type="Proteomes" id="UP001652660"/>
    </source>
</evidence>
<organism evidence="3 5">
    <name type="scientific">Coffea arabica</name>
    <name type="common">Arabian coffee</name>
    <dbReference type="NCBI Taxonomy" id="13443"/>
    <lineage>
        <taxon>Eukaryota</taxon>
        <taxon>Viridiplantae</taxon>
        <taxon>Streptophyta</taxon>
        <taxon>Embryophyta</taxon>
        <taxon>Tracheophyta</taxon>
        <taxon>Spermatophyta</taxon>
        <taxon>Magnoliopsida</taxon>
        <taxon>eudicotyledons</taxon>
        <taxon>Gunneridae</taxon>
        <taxon>Pentapetalae</taxon>
        <taxon>asterids</taxon>
        <taxon>lamiids</taxon>
        <taxon>Gentianales</taxon>
        <taxon>Rubiaceae</taxon>
        <taxon>Ixoroideae</taxon>
        <taxon>Gardenieae complex</taxon>
        <taxon>Bertiereae - Coffeeae clade</taxon>
        <taxon>Coffeeae</taxon>
        <taxon>Coffea</taxon>
    </lineage>
</organism>
<dbReference type="InterPro" id="IPR001373">
    <property type="entry name" value="Cullin_N"/>
</dbReference>
<proteinExistence type="inferred from homology"/>
<dbReference type="OrthoDB" id="1929542at2759"/>
<protein>
    <submittedName>
        <fullName evidence="4 5">Cullin-1-like isoform X1</fullName>
    </submittedName>
</protein>
<comment type="similarity">
    <text evidence="1">Belongs to the cullin family.</text>
</comment>
<sequence length="292" mass="33810">MGHVTVVTLEEGMRRLEVGISKAKLILDGYPPKALFTSEEYMKYYDCVYSMCTQQPPNDYSAELLQRFKGALEESLLLKVLPSLYDKDGAPLLVELLRMWTNYKAMTKCLGVFFLYLDRQCAYRKNDAPLQDLATFHFHDLICKHIHQRMFSAAASLVAQDRNGQSIDTDLLKNISTFFIEIQDQEKASYYHNFETLILADTANFYSRLASQWLLCYSSTDYVLKVEQCINEEKARAHRFLCPPSVEKVLWTAHSQLIDQTANRLIEKRRAEKQDLTTYQELLSRCADLSIH</sequence>
<dbReference type="PANTHER" id="PTHR11932">
    <property type="entry name" value="CULLIN"/>
    <property type="match status" value="1"/>
</dbReference>
<dbReference type="InterPro" id="IPR016159">
    <property type="entry name" value="Cullin_repeat-like_dom_sf"/>
</dbReference>
<reference evidence="3" key="1">
    <citation type="journal article" date="2025" name="Foods">
        <title>Unveiling the Microbial Signatures of Arabica Coffee Cherries: Insights into Ripeness Specific Diversity, Functional Traits, and Implications for Quality and Safety.</title>
        <authorList>
            <consortium name="RefSeq"/>
            <person name="Tenea G.N."/>
            <person name="Cifuentes V."/>
            <person name="Reyes P."/>
            <person name="Cevallos-Vallejos M."/>
        </authorList>
    </citation>
    <scope>NUCLEOTIDE SEQUENCE [LARGE SCALE GENOMIC DNA]</scope>
</reference>
<dbReference type="RefSeq" id="XP_027107703.1">
    <property type="nucleotide sequence ID" value="XM_027251902.1"/>
</dbReference>
<reference evidence="4 5" key="2">
    <citation type="submission" date="2025-04" db="UniProtKB">
        <authorList>
            <consortium name="RefSeq"/>
        </authorList>
    </citation>
    <scope>IDENTIFICATION</scope>
    <source>
        <tissue evidence="4 5">Leaves</tissue>
    </source>
</reference>
<dbReference type="GeneID" id="113727633"/>
<dbReference type="RefSeq" id="XP_027107704.1">
    <property type="nucleotide sequence ID" value="XM_027251903.1"/>
</dbReference>
<evidence type="ECO:0000313" key="4">
    <source>
        <dbReference type="RefSeq" id="XP_027107703.1"/>
    </source>
</evidence>
<dbReference type="InterPro" id="IPR045093">
    <property type="entry name" value="Cullin"/>
</dbReference>
<dbReference type="Gene3D" id="1.20.1310.10">
    <property type="entry name" value="Cullin Repeats"/>
    <property type="match status" value="2"/>
</dbReference>
<accession>A0A6P6VX61</accession>
<dbReference type="SUPFAM" id="SSF74788">
    <property type="entry name" value="Cullin repeat-like"/>
    <property type="match status" value="1"/>
</dbReference>
<gene>
    <name evidence="4 5" type="primary">LOC113727633</name>
</gene>
<keyword evidence="3" id="KW-1185">Reference proteome</keyword>
<evidence type="ECO:0000313" key="5">
    <source>
        <dbReference type="RefSeq" id="XP_027107704.1"/>
    </source>
</evidence>
<evidence type="ECO:0000259" key="2">
    <source>
        <dbReference type="Pfam" id="PF00888"/>
    </source>
</evidence>
<dbReference type="Proteomes" id="UP001652660">
    <property type="component" value="Chromosome 2c"/>
</dbReference>
<dbReference type="AlphaFoldDB" id="A0A6P6VX61"/>
<dbReference type="GO" id="GO:0031625">
    <property type="term" value="F:ubiquitin protein ligase binding"/>
    <property type="evidence" value="ECO:0007669"/>
    <property type="project" value="InterPro"/>
</dbReference>
<feature type="domain" description="Cullin N-terminal" evidence="2">
    <location>
        <begin position="37"/>
        <end position="286"/>
    </location>
</feature>
<dbReference type="Pfam" id="PF00888">
    <property type="entry name" value="Cullin"/>
    <property type="match status" value="1"/>
</dbReference>